<accession>A0A445EG43</accession>
<protein>
    <recommendedName>
        <fullName evidence="1">DNA2/NAM7 helicase-like C-terminal domain-containing protein</fullName>
    </recommendedName>
</protein>
<sequence>MIAGGSQSSMRSTIKTHNHSGFLPLTRGGVDYLCGLTMDKKRTWTNKSPSPNQNPKPTHVSSHCARGAALVSHSSSYNSSAWWRSHDDINKPPTTILCTDSNPTEFKIKFQALFSIRNPNPNHFKPFCAIYPCLFDFLSTRIAVVLVAARALSCSSLLASPLCLSLLASPLCLTLLASPSCLSLTCISSLLLLKLCSSLLASPSFDLRLSSLAVRASIIFARLFITGLVILHSFQQLYGTSLFERLMQAGYPVKMLKTQYRMHPEVGSYFTGKVSLIQYPNTSVNAISSYSSSTPLCYCKEENFFLIAEIMWLCWRVMHVVTATDSTVIGLSGGKRILSSSYHTLSDCSNKVKHRYKICK</sequence>
<keyword evidence="3" id="KW-1185">Reference proteome</keyword>
<evidence type="ECO:0000313" key="3">
    <source>
        <dbReference type="Proteomes" id="UP000289738"/>
    </source>
</evidence>
<proteinExistence type="predicted"/>
<feature type="domain" description="DNA2/NAM7 helicase-like C-terminal" evidence="1">
    <location>
        <begin position="238"/>
        <end position="268"/>
    </location>
</feature>
<dbReference type="Proteomes" id="UP000289738">
    <property type="component" value="Chromosome A02"/>
</dbReference>
<dbReference type="Pfam" id="PF13087">
    <property type="entry name" value="AAA_12"/>
    <property type="match status" value="1"/>
</dbReference>
<organism evidence="2 3">
    <name type="scientific">Arachis hypogaea</name>
    <name type="common">Peanut</name>
    <dbReference type="NCBI Taxonomy" id="3818"/>
    <lineage>
        <taxon>Eukaryota</taxon>
        <taxon>Viridiplantae</taxon>
        <taxon>Streptophyta</taxon>
        <taxon>Embryophyta</taxon>
        <taxon>Tracheophyta</taxon>
        <taxon>Spermatophyta</taxon>
        <taxon>Magnoliopsida</taxon>
        <taxon>eudicotyledons</taxon>
        <taxon>Gunneridae</taxon>
        <taxon>Pentapetalae</taxon>
        <taxon>rosids</taxon>
        <taxon>fabids</taxon>
        <taxon>Fabales</taxon>
        <taxon>Fabaceae</taxon>
        <taxon>Papilionoideae</taxon>
        <taxon>50 kb inversion clade</taxon>
        <taxon>dalbergioids sensu lato</taxon>
        <taxon>Dalbergieae</taxon>
        <taxon>Pterocarpus clade</taxon>
        <taxon>Arachis</taxon>
    </lineage>
</organism>
<dbReference type="InterPro" id="IPR041679">
    <property type="entry name" value="DNA2/NAM7-like_C"/>
</dbReference>
<dbReference type="AlphaFoldDB" id="A0A445EG43"/>
<gene>
    <name evidence="2" type="ORF">Ahy_A02g008951</name>
</gene>
<comment type="caution">
    <text evidence="2">The sequence shown here is derived from an EMBL/GenBank/DDBJ whole genome shotgun (WGS) entry which is preliminary data.</text>
</comment>
<evidence type="ECO:0000313" key="2">
    <source>
        <dbReference type="EMBL" id="RYR74289.1"/>
    </source>
</evidence>
<evidence type="ECO:0000259" key="1">
    <source>
        <dbReference type="Pfam" id="PF13087"/>
    </source>
</evidence>
<dbReference type="EMBL" id="SDMP01000002">
    <property type="protein sequence ID" value="RYR74289.1"/>
    <property type="molecule type" value="Genomic_DNA"/>
</dbReference>
<reference evidence="2 3" key="1">
    <citation type="submission" date="2019-01" db="EMBL/GenBank/DDBJ databases">
        <title>Sequencing of cultivated peanut Arachis hypogaea provides insights into genome evolution and oil improvement.</title>
        <authorList>
            <person name="Chen X."/>
        </authorList>
    </citation>
    <scope>NUCLEOTIDE SEQUENCE [LARGE SCALE GENOMIC DNA]</scope>
    <source>
        <strain evidence="3">cv. Fuhuasheng</strain>
        <tissue evidence="2">Leaves</tissue>
    </source>
</reference>
<name>A0A445EG43_ARAHY</name>